<dbReference type="EMBL" id="RXOC01000002">
    <property type="protein sequence ID" value="RXF71958.1"/>
    <property type="molecule type" value="Genomic_DNA"/>
</dbReference>
<dbReference type="Proteomes" id="UP000290848">
    <property type="component" value="Unassembled WGS sequence"/>
</dbReference>
<evidence type="ECO:0000313" key="2">
    <source>
        <dbReference type="EMBL" id="RXF71958.1"/>
    </source>
</evidence>
<accession>A0A4Q0MET2</accession>
<name>A0A4Q0MET2_9SPHI</name>
<protein>
    <submittedName>
        <fullName evidence="2">Crp/Fnr family transcriptional regulator</fullName>
    </submittedName>
</protein>
<dbReference type="Pfam" id="PF00027">
    <property type="entry name" value="cNMP_binding"/>
    <property type="match status" value="1"/>
</dbReference>
<comment type="caution">
    <text evidence="2">The sequence shown here is derived from an EMBL/GenBank/DDBJ whole genome shotgun (WGS) entry which is preliminary data.</text>
</comment>
<evidence type="ECO:0000313" key="3">
    <source>
        <dbReference type="Proteomes" id="UP000290848"/>
    </source>
</evidence>
<dbReference type="PROSITE" id="PS50042">
    <property type="entry name" value="CNMP_BINDING_3"/>
    <property type="match status" value="1"/>
</dbReference>
<dbReference type="CDD" id="cd00038">
    <property type="entry name" value="CAP_ED"/>
    <property type="match status" value="1"/>
</dbReference>
<dbReference type="InterPro" id="IPR018490">
    <property type="entry name" value="cNMP-bd_dom_sf"/>
</dbReference>
<evidence type="ECO:0000259" key="1">
    <source>
        <dbReference type="PROSITE" id="PS50042"/>
    </source>
</evidence>
<organism evidence="2 3">
    <name type="scientific">Arcticibacter tournemirensis</name>
    <dbReference type="NCBI Taxonomy" id="699437"/>
    <lineage>
        <taxon>Bacteria</taxon>
        <taxon>Pseudomonadati</taxon>
        <taxon>Bacteroidota</taxon>
        <taxon>Sphingobacteriia</taxon>
        <taxon>Sphingobacteriales</taxon>
        <taxon>Sphingobacteriaceae</taxon>
        <taxon>Arcticibacter</taxon>
    </lineage>
</organism>
<dbReference type="Gene3D" id="2.60.120.10">
    <property type="entry name" value="Jelly Rolls"/>
    <property type="match status" value="1"/>
</dbReference>
<gene>
    <name evidence="2" type="ORF">EKH83_04560</name>
</gene>
<reference evidence="2 3" key="1">
    <citation type="submission" date="2018-12" db="EMBL/GenBank/DDBJ databases">
        <title>The Draft Genome Sequence of the Soil Bacterium Pedobacter tournemirensis R1.</title>
        <authorList>
            <person name="He J."/>
        </authorList>
    </citation>
    <scope>NUCLEOTIDE SEQUENCE [LARGE SCALE GENOMIC DNA]</scope>
    <source>
        <strain evidence="2 3">R1</strain>
    </source>
</reference>
<sequence length="189" mass="22195">MDTDLLLKTLSKGHGLALPDQEIILSMLGEEKFSKNDFLQHDNERSRRLYFIKSGFVRIYFNSPEKQITYLFVREGEFVTSTSFFDQTRAEENIIAEATTEVLSINYPNLMLLMHSTDNISRVLIYFCNLYRRMALRRLRSLLEDSPEERVRKLFARHPDILQKTKPEHAASYCGISKTSLYRTMKKLK</sequence>
<dbReference type="AlphaFoldDB" id="A0A4Q0MET2"/>
<dbReference type="InterPro" id="IPR000595">
    <property type="entry name" value="cNMP-bd_dom"/>
</dbReference>
<dbReference type="SUPFAM" id="SSF51206">
    <property type="entry name" value="cAMP-binding domain-like"/>
    <property type="match status" value="1"/>
</dbReference>
<proteinExistence type="predicted"/>
<dbReference type="RefSeq" id="WP_128768206.1">
    <property type="nucleotide sequence ID" value="NZ_RXOC01000002.1"/>
</dbReference>
<feature type="domain" description="Cyclic nucleotide-binding" evidence="1">
    <location>
        <begin position="24"/>
        <end position="122"/>
    </location>
</feature>
<dbReference type="InterPro" id="IPR014710">
    <property type="entry name" value="RmlC-like_jellyroll"/>
</dbReference>